<evidence type="ECO:0000256" key="3">
    <source>
        <dbReference type="ARBA" id="ARBA00022801"/>
    </source>
</evidence>
<evidence type="ECO:0000256" key="5">
    <source>
        <dbReference type="SAM" id="MobiDB-lite"/>
    </source>
</evidence>
<accession>A0ABW6BGV1</accession>
<proteinExistence type="inferred from homology"/>
<keyword evidence="8" id="KW-1185">Reference proteome</keyword>
<dbReference type="InterPro" id="IPR050131">
    <property type="entry name" value="Peptidase_S8_subtilisin-like"/>
</dbReference>
<comment type="caution">
    <text evidence="7">The sequence shown here is derived from an EMBL/GenBank/DDBJ whole genome shotgun (WGS) entry which is preliminary data.</text>
</comment>
<evidence type="ECO:0000313" key="7">
    <source>
        <dbReference type="EMBL" id="MFD2968707.1"/>
    </source>
</evidence>
<evidence type="ECO:0000256" key="4">
    <source>
        <dbReference type="ARBA" id="ARBA00022825"/>
    </source>
</evidence>
<dbReference type="PANTHER" id="PTHR43806:SF11">
    <property type="entry name" value="CEREVISIN-RELATED"/>
    <property type="match status" value="1"/>
</dbReference>
<sequence length="843" mass="93976">MPKFPHLPLRDTFKGRFKFPQTPRKPNPRTQANRENKPAHAAFLEGSSAAVKEMHYEDLDRRKQIGFPELSYDTIPVFLQVDPVGFDIESLKGFGIEVIAEEDDGFIIGASIDGFKSLRDKIKSFESEQGALNTAMLWDIVLGDKWRVGHILSDELQNKWGEISDHDCIIVNISIACYLKCPEFSGRKLDESDGRYEKRRAKWEEKESQYYIKLDELASSRQDEIERFLVDGHGAEILSGYISEEDSFGFKVQLSGIALKDFVLNYPYVFEVVEDLVIDSLPVVEMKNHSLEVDLLPPDKDAPKICIIDSGIAEGHHLLRPAILSARSRSFIPGLNTTDVADEVPNGGHGTRVAGSIVFGREVPTDGKYKAPCQILNARVLNKNNALVPELFPPELMEDVCLHYADAQVFNLSINNSVPCRTARMSQWAASLDRISNESEHIFVVSAGNIRSENTHVANPGIKNHLLAGKKYPTFLLEPSCRIADPAQSLFSITVGSVCVDEFEDEDHKSFGSKHHVSSFSRSGVGLWDSIKPELVEYGGDWVAEKKGPNLIFKSATCPQTVISKGPGVARDAVGTSFAAPKVSHILAKLIAQFPDQVSLFHKALLLQSARLPEHVGNLPTLDEVRHYGYGIPDVDRAVENSVKRITFTSSGKISSGEANLYTVTIPEELRRQGEDYEILIEVSLCYTANNRRTRRRIKSYLSSWLSWQSALLGQTFDVFKQQVLKNLTSKSEIDDPDIIDSPKSIPWVIGDRSNSGTVKGLNRQSSANQKDWALVRSYHLSSEISFAIVGHKGWEKDPEESVPYAFIVSFEVLNAEIPIYHLMSKINVQVESESEVSLSSGV</sequence>
<organism evidence="7 8">
    <name type="scientific">Sphingobacterium bambusae</name>
    <dbReference type="NCBI Taxonomy" id="662858"/>
    <lineage>
        <taxon>Bacteria</taxon>
        <taxon>Pseudomonadati</taxon>
        <taxon>Bacteroidota</taxon>
        <taxon>Sphingobacteriia</taxon>
        <taxon>Sphingobacteriales</taxon>
        <taxon>Sphingobacteriaceae</taxon>
        <taxon>Sphingobacterium</taxon>
    </lineage>
</organism>
<dbReference type="EMBL" id="JBHUPB010000010">
    <property type="protein sequence ID" value="MFD2968707.1"/>
    <property type="molecule type" value="Genomic_DNA"/>
</dbReference>
<keyword evidence="4" id="KW-0720">Serine protease</keyword>
<feature type="domain" description="Peptidase S8/S53" evidence="6">
    <location>
        <begin position="302"/>
        <end position="631"/>
    </location>
</feature>
<evidence type="ECO:0000259" key="6">
    <source>
        <dbReference type="Pfam" id="PF00082"/>
    </source>
</evidence>
<dbReference type="Gene3D" id="3.40.50.200">
    <property type="entry name" value="Peptidase S8/S53 domain"/>
    <property type="match status" value="1"/>
</dbReference>
<dbReference type="InterPro" id="IPR036852">
    <property type="entry name" value="Peptidase_S8/S53_dom_sf"/>
</dbReference>
<reference evidence="8" key="1">
    <citation type="journal article" date="2019" name="Int. J. Syst. Evol. Microbiol.">
        <title>The Global Catalogue of Microorganisms (GCM) 10K type strain sequencing project: providing services to taxonomists for standard genome sequencing and annotation.</title>
        <authorList>
            <consortium name="The Broad Institute Genomics Platform"/>
            <consortium name="The Broad Institute Genome Sequencing Center for Infectious Disease"/>
            <person name="Wu L."/>
            <person name="Ma J."/>
        </authorList>
    </citation>
    <scope>NUCLEOTIDE SEQUENCE [LARGE SCALE GENOMIC DNA]</scope>
    <source>
        <strain evidence="8">KCTC 22814</strain>
    </source>
</reference>
<dbReference type="Pfam" id="PF00082">
    <property type="entry name" value="Peptidase_S8"/>
    <property type="match status" value="1"/>
</dbReference>
<dbReference type="SUPFAM" id="SSF52743">
    <property type="entry name" value="Subtilisin-like"/>
    <property type="match status" value="1"/>
</dbReference>
<evidence type="ECO:0000313" key="8">
    <source>
        <dbReference type="Proteomes" id="UP001597525"/>
    </source>
</evidence>
<dbReference type="InterPro" id="IPR015500">
    <property type="entry name" value="Peptidase_S8_subtilisin-rel"/>
</dbReference>
<evidence type="ECO:0000256" key="1">
    <source>
        <dbReference type="ARBA" id="ARBA00011073"/>
    </source>
</evidence>
<name>A0ABW6BGV1_9SPHI</name>
<comment type="similarity">
    <text evidence="1">Belongs to the peptidase S8 family.</text>
</comment>
<dbReference type="RefSeq" id="WP_320185023.1">
    <property type="nucleotide sequence ID" value="NZ_CP138332.1"/>
</dbReference>
<gene>
    <name evidence="7" type="ORF">ACFS7Y_15005</name>
</gene>
<evidence type="ECO:0000256" key="2">
    <source>
        <dbReference type="ARBA" id="ARBA00022670"/>
    </source>
</evidence>
<keyword evidence="3" id="KW-0378">Hydrolase</keyword>
<dbReference type="PANTHER" id="PTHR43806">
    <property type="entry name" value="PEPTIDASE S8"/>
    <property type="match status" value="1"/>
</dbReference>
<dbReference type="InterPro" id="IPR000209">
    <property type="entry name" value="Peptidase_S8/S53_dom"/>
</dbReference>
<keyword evidence="2" id="KW-0645">Protease</keyword>
<dbReference type="PRINTS" id="PR00723">
    <property type="entry name" value="SUBTILISIN"/>
</dbReference>
<dbReference type="CDD" id="cd04847">
    <property type="entry name" value="Peptidases_S8_Subtilisin_like_2"/>
    <property type="match status" value="1"/>
</dbReference>
<protein>
    <submittedName>
        <fullName evidence="7">S8 family peptidase</fullName>
    </submittedName>
</protein>
<feature type="region of interest" description="Disordered" evidence="5">
    <location>
        <begin position="16"/>
        <end position="37"/>
    </location>
</feature>
<dbReference type="InterPro" id="IPR034074">
    <property type="entry name" value="Y4bN_pept_dom"/>
</dbReference>
<dbReference type="Proteomes" id="UP001597525">
    <property type="component" value="Unassembled WGS sequence"/>
</dbReference>